<dbReference type="GO" id="GO:0005737">
    <property type="term" value="C:cytoplasm"/>
    <property type="evidence" value="ECO:0007669"/>
    <property type="project" value="TreeGrafter"/>
</dbReference>
<protein>
    <submittedName>
        <fullName evidence="1">Phosphoglycerate mutase family protein</fullName>
    </submittedName>
</protein>
<dbReference type="SMART" id="SM00855">
    <property type="entry name" value="PGAM"/>
    <property type="match status" value="1"/>
</dbReference>
<keyword evidence="2" id="KW-1185">Reference proteome</keyword>
<dbReference type="EMBL" id="CP012023">
    <property type="protein sequence ID" value="ALI56930.1"/>
    <property type="molecule type" value="Genomic_DNA"/>
</dbReference>
<evidence type="ECO:0000313" key="1">
    <source>
        <dbReference type="EMBL" id="ALI56930.1"/>
    </source>
</evidence>
<dbReference type="PANTHER" id="PTHR48100:SF1">
    <property type="entry name" value="HISTIDINE PHOSPHATASE FAMILY PROTEIN-RELATED"/>
    <property type="match status" value="1"/>
</dbReference>
<evidence type="ECO:0000313" key="2">
    <source>
        <dbReference type="Proteomes" id="UP000064920"/>
    </source>
</evidence>
<dbReference type="InterPro" id="IPR013078">
    <property type="entry name" value="His_Pase_superF_clade-1"/>
</dbReference>
<accession>A0A0P0AEG6</accession>
<dbReference type="AlphaFoldDB" id="A0A0P0AEG6"/>
<dbReference type="STRING" id="1397108.IMCC12053_2983"/>
<dbReference type="PATRIC" id="fig|1397108.4.peg.3066"/>
<dbReference type="InterPro" id="IPR050275">
    <property type="entry name" value="PGM_Phosphatase"/>
</dbReference>
<dbReference type="Pfam" id="PF00300">
    <property type="entry name" value="His_Phos_1"/>
    <property type="match status" value="1"/>
</dbReference>
<dbReference type="KEGG" id="cmar:IMCC12053_2983"/>
<dbReference type="CDD" id="cd07067">
    <property type="entry name" value="HP_PGM_like"/>
    <property type="match status" value="1"/>
</dbReference>
<gene>
    <name evidence="1" type="ORF">IMCC12053_2983</name>
</gene>
<sequence length="191" mass="21131">MSRLYLVRHGPTHAKRFVGWTDVPADLSETDKIARLEARLPDAPIISSDLSRAVKTADVLQQGRPRLPHDPRLRENYFGAWEDLTWADVEARDSALARQVFETPGDTAPPDGESWNTLAARVAAAVEAHTGDVIVVAHMGVILTLLQKALNCTPYTALGHEISPLSLTVIHRKGDWAQGHWDATHINHFPE</sequence>
<name>A0A0P0AEG6_9RHOB</name>
<dbReference type="PANTHER" id="PTHR48100">
    <property type="entry name" value="BROAD-SPECIFICITY PHOSPHATASE YOR283W-RELATED"/>
    <property type="match status" value="1"/>
</dbReference>
<dbReference type="GO" id="GO:0016791">
    <property type="term" value="F:phosphatase activity"/>
    <property type="evidence" value="ECO:0007669"/>
    <property type="project" value="TreeGrafter"/>
</dbReference>
<proteinExistence type="predicted"/>
<dbReference type="InterPro" id="IPR029033">
    <property type="entry name" value="His_PPase_superfam"/>
</dbReference>
<dbReference type="Proteomes" id="UP000064920">
    <property type="component" value="Chromosome"/>
</dbReference>
<organism evidence="1 2">
    <name type="scientific">Celeribacter marinus</name>
    <dbReference type="NCBI Taxonomy" id="1397108"/>
    <lineage>
        <taxon>Bacteria</taxon>
        <taxon>Pseudomonadati</taxon>
        <taxon>Pseudomonadota</taxon>
        <taxon>Alphaproteobacteria</taxon>
        <taxon>Rhodobacterales</taxon>
        <taxon>Roseobacteraceae</taxon>
        <taxon>Celeribacter</taxon>
    </lineage>
</organism>
<dbReference type="Gene3D" id="3.40.50.1240">
    <property type="entry name" value="Phosphoglycerate mutase-like"/>
    <property type="match status" value="1"/>
</dbReference>
<dbReference type="RefSeq" id="WP_062220301.1">
    <property type="nucleotide sequence ID" value="NZ_CP012023.1"/>
</dbReference>
<dbReference type="SUPFAM" id="SSF53254">
    <property type="entry name" value="Phosphoglycerate mutase-like"/>
    <property type="match status" value="1"/>
</dbReference>
<reference evidence="1 2" key="1">
    <citation type="submission" date="2015-05" db="EMBL/GenBank/DDBJ databases">
        <authorList>
            <person name="Wang D.B."/>
            <person name="Wang M."/>
        </authorList>
    </citation>
    <scope>NUCLEOTIDE SEQUENCE [LARGE SCALE GENOMIC DNA]</scope>
    <source>
        <strain evidence="1 2">IMCC 12053</strain>
    </source>
</reference>
<dbReference type="OrthoDB" id="8347407at2"/>